<gene>
    <name evidence="2" type="ORF">GCM10011583_18470</name>
</gene>
<sequence length="52" mass="5644">MTPATFLAAAGLWFAVVLAAFVATIPFLICLALAWAVVTGARRINRPRKERT</sequence>
<keyword evidence="1" id="KW-1133">Transmembrane helix</keyword>
<evidence type="ECO:0000313" key="3">
    <source>
        <dbReference type="Proteomes" id="UP000660265"/>
    </source>
</evidence>
<keyword evidence="3" id="KW-1185">Reference proteome</keyword>
<evidence type="ECO:0000256" key="1">
    <source>
        <dbReference type="SAM" id="Phobius"/>
    </source>
</evidence>
<comment type="caution">
    <text evidence="2">The sequence shown here is derived from an EMBL/GenBank/DDBJ whole genome shotgun (WGS) entry which is preliminary data.</text>
</comment>
<dbReference type="EMBL" id="BMMV01000005">
    <property type="protein sequence ID" value="GGJ87236.1"/>
    <property type="molecule type" value="Genomic_DNA"/>
</dbReference>
<keyword evidence="1" id="KW-0812">Transmembrane</keyword>
<accession>A0ABQ2E285</accession>
<protein>
    <submittedName>
        <fullName evidence="2">Uncharacterized protein</fullName>
    </submittedName>
</protein>
<dbReference type="Proteomes" id="UP000660265">
    <property type="component" value="Unassembled WGS sequence"/>
</dbReference>
<name>A0ABQ2E285_9ACTN</name>
<feature type="transmembrane region" description="Helical" evidence="1">
    <location>
        <begin position="12"/>
        <end position="38"/>
    </location>
</feature>
<dbReference type="RefSeq" id="WP_189106875.1">
    <property type="nucleotide sequence ID" value="NZ_BMMV01000005.1"/>
</dbReference>
<proteinExistence type="predicted"/>
<keyword evidence="1" id="KW-0472">Membrane</keyword>
<organism evidence="2 3">
    <name type="scientific">Streptomyces camponoticapitis</name>
    <dbReference type="NCBI Taxonomy" id="1616125"/>
    <lineage>
        <taxon>Bacteria</taxon>
        <taxon>Bacillati</taxon>
        <taxon>Actinomycetota</taxon>
        <taxon>Actinomycetes</taxon>
        <taxon>Kitasatosporales</taxon>
        <taxon>Streptomycetaceae</taxon>
        <taxon>Streptomyces</taxon>
    </lineage>
</organism>
<reference evidence="3" key="1">
    <citation type="journal article" date="2019" name="Int. J. Syst. Evol. Microbiol.">
        <title>The Global Catalogue of Microorganisms (GCM) 10K type strain sequencing project: providing services to taxonomists for standard genome sequencing and annotation.</title>
        <authorList>
            <consortium name="The Broad Institute Genomics Platform"/>
            <consortium name="The Broad Institute Genome Sequencing Center for Infectious Disease"/>
            <person name="Wu L."/>
            <person name="Ma J."/>
        </authorList>
    </citation>
    <scope>NUCLEOTIDE SEQUENCE [LARGE SCALE GENOMIC DNA]</scope>
    <source>
        <strain evidence="3">CGMCC 4.7275</strain>
    </source>
</reference>
<evidence type="ECO:0000313" key="2">
    <source>
        <dbReference type="EMBL" id="GGJ87236.1"/>
    </source>
</evidence>